<dbReference type="InterPro" id="IPR001969">
    <property type="entry name" value="Aspartic_peptidase_AS"/>
</dbReference>
<dbReference type="SUPFAM" id="SSF50630">
    <property type="entry name" value="Acid proteases"/>
    <property type="match status" value="1"/>
</dbReference>
<dbReference type="InterPro" id="IPR021109">
    <property type="entry name" value="Peptidase_aspartic_dom_sf"/>
</dbReference>
<dbReference type="Gene3D" id="2.40.70.10">
    <property type="entry name" value="Acid Proteases"/>
    <property type="match status" value="1"/>
</dbReference>
<feature type="region of interest" description="Disordered" evidence="1">
    <location>
        <begin position="208"/>
        <end position="237"/>
    </location>
</feature>
<dbReference type="WBParaSite" id="TMUE_3000012837.1">
    <property type="protein sequence ID" value="TMUE_3000012837.1"/>
    <property type="gene ID" value="WBGene00285396"/>
</dbReference>
<dbReference type="GO" id="GO:0006508">
    <property type="term" value="P:proteolysis"/>
    <property type="evidence" value="ECO:0007669"/>
    <property type="project" value="InterPro"/>
</dbReference>
<dbReference type="Proteomes" id="UP000046395">
    <property type="component" value="Unassembled WGS sequence"/>
</dbReference>
<dbReference type="GO" id="GO:0004190">
    <property type="term" value="F:aspartic-type endopeptidase activity"/>
    <property type="evidence" value="ECO:0007669"/>
    <property type="project" value="InterPro"/>
</dbReference>
<organism evidence="3 4">
    <name type="scientific">Trichuris muris</name>
    <name type="common">Mouse whipworm</name>
    <dbReference type="NCBI Taxonomy" id="70415"/>
    <lineage>
        <taxon>Eukaryota</taxon>
        <taxon>Metazoa</taxon>
        <taxon>Ecdysozoa</taxon>
        <taxon>Nematoda</taxon>
        <taxon>Enoplea</taxon>
        <taxon>Dorylaimia</taxon>
        <taxon>Trichinellida</taxon>
        <taxon>Trichuridae</taxon>
        <taxon>Trichuris</taxon>
    </lineage>
</organism>
<evidence type="ECO:0000313" key="4">
    <source>
        <dbReference type="WBParaSite" id="TMUE_3000012837.1"/>
    </source>
</evidence>
<feature type="domain" description="DUF7041" evidence="2">
    <location>
        <begin position="19"/>
        <end position="100"/>
    </location>
</feature>
<dbReference type="InterPro" id="IPR043502">
    <property type="entry name" value="DNA/RNA_pol_sf"/>
</dbReference>
<dbReference type="Pfam" id="PF23055">
    <property type="entry name" value="DUF7041"/>
    <property type="match status" value="1"/>
</dbReference>
<evidence type="ECO:0000256" key="1">
    <source>
        <dbReference type="SAM" id="MobiDB-lite"/>
    </source>
</evidence>
<evidence type="ECO:0000313" key="3">
    <source>
        <dbReference type="Proteomes" id="UP000046395"/>
    </source>
</evidence>
<dbReference type="STRING" id="70415.A0A5S6R0Z1"/>
<dbReference type="PANTHER" id="PTHR33327:SF3">
    <property type="entry name" value="RNA-DIRECTED DNA POLYMERASE"/>
    <property type="match status" value="1"/>
</dbReference>
<proteinExistence type="predicted"/>
<protein>
    <submittedName>
        <fullName evidence="4">Peptidase A2 domain-containing protein</fullName>
    </submittedName>
</protein>
<dbReference type="Gene3D" id="3.10.10.10">
    <property type="entry name" value="HIV Type 1 Reverse Transcriptase, subunit A, domain 1"/>
    <property type="match status" value="1"/>
</dbReference>
<keyword evidence="3" id="KW-1185">Reference proteome</keyword>
<dbReference type="SUPFAM" id="SSF56672">
    <property type="entry name" value="DNA/RNA polymerases"/>
    <property type="match status" value="1"/>
</dbReference>
<accession>A0A5S6R0Z1</accession>
<name>A0A5S6R0Z1_TRIMR</name>
<sequence length="504" mass="56563">MDNCTVATVHTTAALAVKLPQFWPHSARLWFAQAEAQFALARITVSMTKFHHAIASLPDSVAAEVEDLLEPYGDAPYEYVKAKLLERFTSTTDERFRSLVDPHPIGDQRTSQILREMRRMAPGMIDPNSPFFCQLFLNRLPPNVQQILKATHPTNIDDLARAADELVVTASSVNAVTNANTPSDPAELQALRQEVAVLRDKLRLLSVSPSRGPVSRRRPDSPLGNRSSRRSSVSPPGRTLCYFHRKFGRRARRCRSPCSFPGKLKSRALGAVSSSGWSTSRHLFFVRDRLSRLDFLVDTGSEVSLLPSAPHRCGQRQQHHQIFLFAANGTKIATYGDRVTEVDFCLGKPLRWSFLIADVRRPILGADFFRHFNLVVDVKRKQLINAQTYAVSKGTPLRNSAASYTFCLRHANSKSHSILARYPTLTTCTTADEPVRHSVEHRIWTSGPSMFSRPRRLPAEKLMVAKKEFDTMLRLGIIRPCNSSWASPLDMVPKKTGRGMAPLW</sequence>
<dbReference type="InterPro" id="IPR055469">
    <property type="entry name" value="DUF7041"/>
</dbReference>
<evidence type="ECO:0000259" key="2">
    <source>
        <dbReference type="Pfam" id="PF23055"/>
    </source>
</evidence>
<dbReference type="PANTHER" id="PTHR33327">
    <property type="entry name" value="ENDONUCLEASE"/>
    <property type="match status" value="1"/>
</dbReference>
<dbReference type="PROSITE" id="PS00141">
    <property type="entry name" value="ASP_PROTEASE"/>
    <property type="match status" value="1"/>
</dbReference>
<reference evidence="4" key="1">
    <citation type="submission" date="2019-12" db="UniProtKB">
        <authorList>
            <consortium name="WormBaseParasite"/>
        </authorList>
    </citation>
    <scope>IDENTIFICATION</scope>
</reference>
<dbReference type="AlphaFoldDB" id="A0A5S6R0Z1"/>